<gene>
    <name evidence="2" type="ORF">METZ01_LOCUS179048</name>
</gene>
<evidence type="ECO:0000313" key="2">
    <source>
        <dbReference type="EMBL" id="SVB26194.1"/>
    </source>
</evidence>
<reference evidence="2" key="1">
    <citation type="submission" date="2018-05" db="EMBL/GenBank/DDBJ databases">
        <authorList>
            <person name="Lanie J.A."/>
            <person name="Ng W.-L."/>
            <person name="Kazmierczak K.M."/>
            <person name="Andrzejewski T.M."/>
            <person name="Davidsen T.M."/>
            <person name="Wayne K.J."/>
            <person name="Tettelin H."/>
            <person name="Glass J.I."/>
            <person name="Rusch D."/>
            <person name="Podicherti R."/>
            <person name="Tsui H.-C.T."/>
            <person name="Winkler M.E."/>
        </authorList>
    </citation>
    <scope>NUCLEOTIDE SEQUENCE</scope>
</reference>
<protein>
    <recommendedName>
        <fullName evidence="1">Prolyl 4-hydroxylase alpha subunit Fe(2+) 2OG dioxygenase domain-containing protein</fullName>
    </recommendedName>
</protein>
<name>A0A382CK36_9ZZZZ</name>
<evidence type="ECO:0000259" key="1">
    <source>
        <dbReference type="Pfam" id="PF13640"/>
    </source>
</evidence>
<proteinExistence type="predicted"/>
<feature type="domain" description="Prolyl 4-hydroxylase alpha subunit Fe(2+) 2OG dioxygenase" evidence="1">
    <location>
        <begin position="83"/>
        <end position="156"/>
    </location>
</feature>
<dbReference type="InterPro" id="IPR044862">
    <property type="entry name" value="Pro_4_hyd_alph_FE2OG_OXY"/>
</dbReference>
<dbReference type="Pfam" id="PF13640">
    <property type="entry name" value="2OG-FeII_Oxy_3"/>
    <property type="match status" value="1"/>
</dbReference>
<dbReference type="EMBL" id="UINC01034795">
    <property type="protein sequence ID" value="SVB26194.1"/>
    <property type="molecule type" value="Genomic_DNA"/>
</dbReference>
<dbReference type="Gene3D" id="2.60.120.620">
    <property type="entry name" value="q2cbj1_9rhob like domain"/>
    <property type="match status" value="1"/>
</dbReference>
<sequence>MDNSNLKIIENWLEPDLINFLYEKFLYDTPHYYNERSGTDTLFYSHDFNNRDLLLGHLENKLKTDYLTPNHEINRIFFNVQHQGMNGSFHVDFDEKGSVSASLNLSPEDEGGDFVYLENDVEKRVKYKRNSLILFNSTMPHYGEAFKKEPRITLVFHSYVRH</sequence>
<organism evidence="2">
    <name type="scientific">marine metagenome</name>
    <dbReference type="NCBI Taxonomy" id="408172"/>
    <lineage>
        <taxon>unclassified sequences</taxon>
        <taxon>metagenomes</taxon>
        <taxon>ecological metagenomes</taxon>
    </lineage>
</organism>
<dbReference type="AlphaFoldDB" id="A0A382CK36"/>
<accession>A0A382CK36</accession>